<dbReference type="GO" id="GO:0000155">
    <property type="term" value="F:phosphorelay sensor kinase activity"/>
    <property type="evidence" value="ECO:0007669"/>
    <property type="project" value="InterPro"/>
</dbReference>
<dbReference type="Pfam" id="PF02518">
    <property type="entry name" value="HATPase_c"/>
    <property type="match status" value="1"/>
</dbReference>
<dbReference type="GO" id="GO:0046983">
    <property type="term" value="F:protein dimerization activity"/>
    <property type="evidence" value="ECO:0007669"/>
    <property type="project" value="InterPro"/>
</dbReference>
<reference evidence="5 6" key="1">
    <citation type="submission" date="2016-10" db="EMBL/GenBank/DDBJ databases">
        <authorList>
            <person name="de Groot N.N."/>
        </authorList>
    </citation>
    <scope>NUCLEOTIDE SEQUENCE [LARGE SCALE GENOMIC DNA]</scope>
    <source>
        <strain evidence="5 6">DSM 16957</strain>
    </source>
</reference>
<dbReference type="RefSeq" id="WP_091240098.1">
    <property type="nucleotide sequence ID" value="NZ_FNAG01000002.1"/>
</dbReference>
<dbReference type="InterPro" id="IPR003594">
    <property type="entry name" value="HATPase_dom"/>
</dbReference>
<evidence type="ECO:0000313" key="5">
    <source>
        <dbReference type="EMBL" id="SDD39174.1"/>
    </source>
</evidence>
<dbReference type="Pfam" id="PF07730">
    <property type="entry name" value="HisKA_3"/>
    <property type="match status" value="1"/>
</dbReference>
<dbReference type="OrthoDB" id="9797605at2"/>
<dbReference type="Gene3D" id="3.30.450.40">
    <property type="match status" value="2"/>
</dbReference>
<dbReference type="InterPro" id="IPR011712">
    <property type="entry name" value="Sig_transdc_His_kin_sub3_dim/P"/>
</dbReference>
<evidence type="ECO:0000259" key="4">
    <source>
        <dbReference type="PROSITE" id="PS50109"/>
    </source>
</evidence>
<dbReference type="SUPFAM" id="SSF55781">
    <property type="entry name" value="GAF domain-like"/>
    <property type="match status" value="2"/>
</dbReference>
<dbReference type="SUPFAM" id="SSF55874">
    <property type="entry name" value="ATPase domain of HSP90 chaperone/DNA topoisomerase II/histidine kinase"/>
    <property type="match status" value="1"/>
</dbReference>
<dbReference type="Gene3D" id="1.20.5.1930">
    <property type="match status" value="1"/>
</dbReference>
<feature type="domain" description="Histidine kinase" evidence="4">
    <location>
        <begin position="340"/>
        <end position="548"/>
    </location>
</feature>
<protein>
    <submittedName>
        <fullName evidence="5">Histidine kinase-, DNA gyrase B-, and HSP90-like ATPase</fullName>
    </submittedName>
</protein>
<evidence type="ECO:0000256" key="1">
    <source>
        <dbReference type="ARBA" id="ARBA00022679"/>
    </source>
</evidence>
<gene>
    <name evidence="5" type="ORF">SAMN04488509_102278</name>
</gene>
<name>A0A1G6UD67_9GAMM</name>
<proteinExistence type="predicted"/>
<dbReference type="GO" id="GO:0016020">
    <property type="term" value="C:membrane"/>
    <property type="evidence" value="ECO:0007669"/>
    <property type="project" value="InterPro"/>
</dbReference>
<dbReference type="InterPro" id="IPR036890">
    <property type="entry name" value="HATPase_C_sf"/>
</dbReference>
<dbReference type="PANTHER" id="PTHR24421:SF61">
    <property type="entry name" value="OXYGEN SENSOR HISTIDINE KINASE NREB"/>
    <property type="match status" value="1"/>
</dbReference>
<dbReference type="STRING" id="265719.SAMN04488509_102278"/>
<evidence type="ECO:0000256" key="3">
    <source>
        <dbReference type="ARBA" id="ARBA00023012"/>
    </source>
</evidence>
<keyword evidence="3" id="KW-0902">Two-component regulatory system</keyword>
<dbReference type="Pfam" id="PF13185">
    <property type="entry name" value="GAF_2"/>
    <property type="match status" value="2"/>
</dbReference>
<dbReference type="PROSITE" id="PS50109">
    <property type="entry name" value="HIS_KIN"/>
    <property type="match status" value="1"/>
</dbReference>
<dbReference type="PANTHER" id="PTHR24421">
    <property type="entry name" value="NITRATE/NITRITE SENSOR PROTEIN NARX-RELATED"/>
    <property type="match status" value="1"/>
</dbReference>
<dbReference type="InterPro" id="IPR003018">
    <property type="entry name" value="GAF"/>
</dbReference>
<keyword evidence="1" id="KW-0808">Transferase</keyword>
<evidence type="ECO:0000256" key="2">
    <source>
        <dbReference type="ARBA" id="ARBA00022777"/>
    </source>
</evidence>
<keyword evidence="6" id="KW-1185">Reference proteome</keyword>
<dbReference type="SMART" id="SM00387">
    <property type="entry name" value="HATPase_c"/>
    <property type="match status" value="1"/>
</dbReference>
<dbReference type="InterPro" id="IPR029016">
    <property type="entry name" value="GAF-like_dom_sf"/>
</dbReference>
<dbReference type="Gene3D" id="3.30.565.10">
    <property type="entry name" value="Histidine kinase-like ATPase, C-terminal domain"/>
    <property type="match status" value="1"/>
</dbReference>
<accession>A0A1G6UD67</accession>
<evidence type="ECO:0000313" key="6">
    <source>
        <dbReference type="Proteomes" id="UP000199603"/>
    </source>
</evidence>
<dbReference type="InterPro" id="IPR005467">
    <property type="entry name" value="His_kinase_dom"/>
</dbReference>
<dbReference type="SMART" id="SM00065">
    <property type="entry name" value="GAF"/>
    <property type="match status" value="2"/>
</dbReference>
<keyword evidence="2 5" id="KW-0418">Kinase</keyword>
<dbReference type="InterPro" id="IPR050482">
    <property type="entry name" value="Sensor_HK_TwoCompSys"/>
</dbReference>
<dbReference type="Proteomes" id="UP000199603">
    <property type="component" value="Unassembled WGS sequence"/>
</dbReference>
<dbReference type="EMBL" id="FNAG01000002">
    <property type="protein sequence ID" value="SDD39174.1"/>
    <property type="molecule type" value="Genomic_DNA"/>
</dbReference>
<organism evidence="5 6">
    <name type="scientific">Aquimonas voraii</name>
    <dbReference type="NCBI Taxonomy" id="265719"/>
    <lineage>
        <taxon>Bacteria</taxon>
        <taxon>Pseudomonadati</taxon>
        <taxon>Pseudomonadota</taxon>
        <taxon>Gammaproteobacteria</taxon>
        <taxon>Lysobacterales</taxon>
        <taxon>Lysobacteraceae</taxon>
        <taxon>Aquimonas</taxon>
    </lineage>
</organism>
<dbReference type="CDD" id="cd16917">
    <property type="entry name" value="HATPase_UhpB-NarQ-NarX-like"/>
    <property type="match status" value="1"/>
</dbReference>
<dbReference type="AlphaFoldDB" id="A0A1G6UD67"/>
<sequence>MKLSESPQAQLNRFIEEMSGELQLEPLLSRLVELACRLIGADDGTIGLHDLRKGVIRTAAVYRMPHRELGSEMARGVGLSGQVLLTGQPVVSRYGDLPGITLPELADNQVIGMPILWNGQLVGVFGIGAEAERRLPDDALEMLGTFARHAGIAITNARRYEQARRRTARFALIARVARCINAGSELGSMLQQTADAIHEVLEYPNVDIPMLDTEDPNVLVVEVRGGGYKRAISGIDRLSIHQGVMGSAVRERRALRIDNVYDDPRYVRPPNTRGALAELAVPIMAAGEVLGVVNVEGEHPFDDLDQLTLEIIADHLGVAIQNARLHQQNREAAVWQERLRLRRELHDSVTQILSSVSLLSQALPSAWRRSPSEGEAAAARLAELAQTAFGEMRALLRELEPEASARGDSSSVCLRTGIESMRHAGLVPGLARLLEAMIPPGLARRYHFDQYLTQDLAHEETLYRVCQEAVSNAIRHSGADEIVVEARVDAEHAWLRVCDDGGGLPINMRAGIGLKSMKERLARLGGQLELRSDQSRGLEVWARLPRKDRILG</sequence>